<organism evidence="4 5">
    <name type="scientific">Hirsutella rhossiliensis</name>
    <dbReference type="NCBI Taxonomy" id="111463"/>
    <lineage>
        <taxon>Eukaryota</taxon>
        <taxon>Fungi</taxon>
        <taxon>Dikarya</taxon>
        <taxon>Ascomycota</taxon>
        <taxon>Pezizomycotina</taxon>
        <taxon>Sordariomycetes</taxon>
        <taxon>Hypocreomycetidae</taxon>
        <taxon>Hypocreales</taxon>
        <taxon>Ophiocordycipitaceae</taxon>
        <taxon>Hirsutella</taxon>
    </lineage>
</organism>
<dbReference type="GeneID" id="68350794"/>
<evidence type="ECO:0000313" key="5">
    <source>
        <dbReference type="Proteomes" id="UP000824596"/>
    </source>
</evidence>
<protein>
    <submittedName>
        <fullName evidence="4">Uncharacterized protein</fullName>
    </submittedName>
</protein>
<accession>A0A9P8SKU4</accession>
<keyword evidence="3" id="KW-0732">Signal</keyword>
<feature type="coiled-coil region" evidence="1">
    <location>
        <begin position="69"/>
        <end position="99"/>
    </location>
</feature>
<feature type="region of interest" description="Disordered" evidence="2">
    <location>
        <begin position="413"/>
        <end position="474"/>
    </location>
</feature>
<dbReference type="AlphaFoldDB" id="A0A9P8SKU4"/>
<keyword evidence="5" id="KW-1185">Reference proteome</keyword>
<dbReference type="EMBL" id="JAIZPD010000002">
    <property type="protein sequence ID" value="KAH0966256.1"/>
    <property type="molecule type" value="Genomic_DNA"/>
</dbReference>
<sequence>MGTLGRGFCSLVLLSLVANSRGRGLAEPAALTPSIQGHENIEANLVKTISEAQKDTKKWTLKAGQVVTLEKAQNVKREAQKAVDKASEAMKELARLSANGSIQDPQLFDEGRFRYDKVFVNRIGAVMVSYSTLIKAYGKDIEQDKRQLDDLHNTIDGPTAYPDAIKSAVAKLGIQVVSALEFVTTMQQLVTEEPDLYWRGGMETEQETKNRSQNVLAEGVRVVQLVYSDTNQQMNTLLNGMVEIWILLHQMVSKRPDDQGEPDAAKETELQAVDNEVSLLAATRDALWELTPVAPMKEVQDKISRGDTVDSWGWLGVVTELGWGVFSGLAGITVSVTGSGLGAPAGSASGLGVSAAEVLKAGRTGSKVAELTRKIRRVIEKQNKICGKLDTLTGIEQLATDIEAIMNRITMGLKDSNRPQGVPGAGGASDQGEHDGGTYKQGAKANGFREQGATAGGSPEQGSKINSSVTGKPL</sequence>
<reference evidence="4" key="1">
    <citation type="submission" date="2021-09" db="EMBL/GenBank/DDBJ databases">
        <title>A high-quality genome of the endoparasitic fungus Hirsutella rhossiliensis with a comparison of Hirsutella genomes reveals transposable elements contributing to genome size variation.</title>
        <authorList>
            <person name="Lin R."/>
            <person name="Jiao Y."/>
            <person name="Sun X."/>
            <person name="Ling J."/>
            <person name="Xie B."/>
            <person name="Cheng X."/>
        </authorList>
    </citation>
    <scope>NUCLEOTIDE SEQUENCE</scope>
    <source>
        <strain evidence="4">HR02</strain>
    </source>
</reference>
<gene>
    <name evidence="4" type="ORF">HRG_01665</name>
</gene>
<evidence type="ECO:0000256" key="2">
    <source>
        <dbReference type="SAM" id="MobiDB-lite"/>
    </source>
</evidence>
<feature type="compositionally biased region" description="Polar residues" evidence="2">
    <location>
        <begin position="460"/>
        <end position="474"/>
    </location>
</feature>
<evidence type="ECO:0000313" key="4">
    <source>
        <dbReference type="EMBL" id="KAH0966256.1"/>
    </source>
</evidence>
<comment type="caution">
    <text evidence="4">The sequence shown here is derived from an EMBL/GenBank/DDBJ whole genome shotgun (WGS) entry which is preliminary data.</text>
</comment>
<name>A0A9P8SKU4_9HYPO</name>
<evidence type="ECO:0000256" key="3">
    <source>
        <dbReference type="SAM" id="SignalP"/>
    </source>
</evidence>
<evidence type="ECO:0000256" key="1">
    <source>
        <dbReference type="SAM" id="Coils"/>
    </source>
</evidence>
<feature type="signal peptide" evidence="3">
    <location>
        <begin position="1"/>
        <end position="22"/>
    </location>
</feature>
<proteinExistence type="predicted"/>
<feature type="chain" id="PRO_5040126291" evidence="3">
    <location>
        <begin position="23"/>
        <end position="474"/>
    </location>
</feature>
<dbReference type="Proteomes" id="UP000824596">
    <property type="component" value="Unassembled WGS sequence"/>
</dbReference>
<keyword evidence="1" id="KW-0175">Coiled coil</keyword>
<dbReference type="RefSeq" id="XP_044723769.1">
    <property type="nucleotide sequence ID" value="XM_044860136.1"/>
</dbReference>